<name>A0A6J6U7T0_9ZZZZ</name>
<dbReference type="PROSITE" id="PS50935">
    <property type="entry name" value="SSB"/>
    <property type="match status" value="1"/>
</dbReference>
<reference evidence="2" key="1">
    <citation type="submission" date="2020-05" db="EMBL/GenBank/DDBJ databases">
        <authorList>
            <person name="Chiriac C."/>
            <person name="Salcher M."/>
            <person name="Ghai R."/>
            <person name="Kavagutti S V."/>
        </authorList>
    </citation>
    <scope>NUCLEOTIDE SEQUENCE</scope>
</reference>
<dbReference type="GO" id="GO:0003697">
    <property type="term" value="F:single-stranded DNA binding"/>
    <property type="evidence" value="ECO:0007669"/>
    <property type="project" value="InterPro"/>
</dbReference>
<gene>
    <name evidence="2" type="ORF">UFOPK2761_02295</name>
</gene>
<dbReference type="AlphaFoldDB" id="A0A6J6U7T0"/>
<dbReference type="EMBL" id="CAEZYQ010000018">
    <property type="protein sequence ID" value="CAB4755792.1"/>
    <property type="molecule type" value="Genomic_DNA"/>
</dbReference>
<sequence>MTQDVEDCNAVRLVGRVSAAPAAKELPSGDVVWLFRLVVRRPAGHVSRQSVDVLDCSVWTPRLQRTMRSWREGDQVEVEGAVRRRFYRAGQATASRVEVEVSRGRLRRRADAA</sequence>
<dbReference type="InterPro" id="IPR000424">
    <property type="entry name" value="Primosome_PriB/ssb"/>
</dbReference>
<protein>
    <submittedName>
        <fullName evidence="2">Unannotated protein</fullName>
    </submittedName>
</protein>
<dbReference type="SUPFAM" id="SSF50249">
    <property type="entry name" value="Nucleic acid-binding proteins"/>
    <property type="match status" value="1"/>
</dbReference>
<proteinExistence type="predicted"/>
<accession>A0A6J6U7T0</accession>
<dbReference type="Gene3D" id="2.40.50.140">
    <property type="entry name" value="Nucleic acid-binding proteins"/>
    <property type="match status" value="1"/>
</dbReference>
<keyword evidence="1" id="KW-0238">DNA-binding</keyword>
<dbReference type="InterPro" id="IPR012340">
    <property type="entry name" value="NA-bd_OB-fold"/>
</dbReference>
<evidence type="ECO:0000313" key="2">
    <source>
        <dbReference type="EMBL" id="CAB4755792.1"/>
    </source>
</evidence>
<dbReference type="Pfam" id="PF00436">
    <property type="entry name" value="SSB"/>
    <property type="match status" value="1"/>
</dbReference>
<evidence type="ECO:0000256" key="1">
    <source>
        <dbReference type="ARBA" id="ARBA00023125"/>
    </source>
</evidence>
<organism evidence="2">
    <name type="scientific">freshwater metagenome</name>
    <dbReference type="NCBI Taxonomy" id="449393"/>
    <lineage>
        <taxon>unclassified sequences</taxon>
        <taxon>metagenomes</taxon>
        <taxon>ecological metagenomes</taxon>
    </lineage>
</organism>